<proteinExistence type="inferred from homology"/>
<gene>
    <name evidence="4" type="ORF">Scinn_66160</name>
</gene>
<dbReference type="NCBIfam" id="TIGR01552">
    <property type="entry name" value="phd_fam"/>
    <property type="match status" value="1"/>
</dbReference>
<organism evidence="4 5">
    <name type="scientific">Streptomyces virginiae</name>
    <name type="common">Streptomyces cinnamonensis</name>
    <dbReference type="NCBI Taxonomy" id="1961"/>
    <lineage>
        <taxon>Bacteria</taxon>
        <taxon>Bacillati</taxon>
        <taxon>Actinomycetota</taxon>
        <taxon>Actinomycetes</taxon>
        <taxon>Kitasatosporales</taxon>
        <taxon>Streptomycetaceae</taxon>
        <taxon>Streptomyces</taxon>
    </lineage>
</organism>
<dbReference type="InterPro" id="IPR051405">
    <property type="entry name" value="phD/YefM_antitoxin"/>
</dbReference>
<dbReference type="PANTHER" id="PTHR33713:SF10">
    <property type="entry name" value="ANTITOXIN YAFN"/>
    <property type="match status" value="1"/>
</dbReference>
<comment type="caution">
    <text evidence="4">The sequence shown here is derived from an EMBL/GenBank/DDBJ whole genome shotgun (WGS) entry which is preliminary data.</text>
</comment>
<comment type="similarity">
    <text evidence="1 2">Belongs to the phD/YefM antitoxin family.</text>
</comment>
<evidence type="ECO:0000256" key="3">
    <source>
        <dbReference type="SAM" id="MobiDB-lite"/>
    </source>
</evidence>
<dbReference type="SUPFAM" id="SSF143120">
    <property type="entry name" value="YefM-like"/>
    <property type="match status" value="1"/>
</dbReference>
<reference evidence="5" key="1">
    <citation type="submission" date="2020-09" db="EMBL/GenBank/DDBJ databases">
        <title>Whole genome shotgun sequence of Streptomyces cinnamonensis NBRC 15873.</title>
        <authorList>
            <person name="Komaki H."/>
            <person name="Tamura T."/>
        </authorList>
    </citation>
    <scope>NUCLEOTIDE SEQUENCE [LARGE SCALE GENOMIC DNA]</scope>
    <source>
        <strain evidence="5">NBRC 15873</strain>
    </source>
</reference>
<dbReference type="PANTHER" id="PTHR33713">
    <property type="entry name" value="ANTITOXIN YAFN-RELATED"/>
    <property type="match status" value="1"/>
</dbReference>
<accession>A0ABQ3NWK2</accession>
<dbReference type="InterPro" id="IPR006442">
    <property type="entry name" value="Antitoxin_Phd/YefM"/>
</dbReference>
<feature type="region of interest" description="Disordered" evidence="3">
    <location>
        <begin position="1"/>
        <end position="29"/>
    </location>
</feature>
<dbReference type="Proteomes" id="UP000660554">
    <property type="component" value="Unassembled WGS sequence"/>
</dbReference>
<evidence type="ECO:0000256" key="1">
    <source>
        <dbReference type="ARBA" id="ARBA00009981"/>
    </source>
</evidence>
<evidence type="ECO:0000256" key="2">
    <source>
        <dbReference type="RuleBase" id="RU362080"/>
    </source>
</evidence>
<comment type="function">
    <text evidence="2">Antitoxin component of a type II toxin-antitoxin (TA) system.</text>
</comment>
<dbReference type="Pfam" id="PF02604">
    <property type="entry name" value="PhdYeFM_antitox"/>
    <property type="match status" value="1"/>
</dbReference>
<dbReference type="EMBL" id="BNDV01000016">
    <property type="protein sequence ID" value="GHI17153.1"/>
    <property type="molecule type" value="Genomic_DNA"/>
</dbReference>
<protein>
    <recommendedName>
        <fullName evidence="2">Antitoxin</fullName>
    </recommendedName>
</protein>
<dbReference type="InterPro" id="IPR036165">
    <property type="entry name" value="YefM-like_sf"/>
</dbReference>
<evidence type="ECO:0000313" key="4">
    <source>
        <dbReference type="EMBL" id="GHI17153.1"/>
    </source>
</evidence>
<evidence type="ECO:0000313" key="5">
    <source>
        <dbReference type="Proteomes" id="UP000660554"/>
    </source>
</evidence>
<keyword evidence="5" id="KW-1185">Reference proteome</keyword>
<dbReference type="Gene3D" id="3.40.1620.10">
    <property type="entry name" value="YefM-like domain"/>
    <property type="match status" value="1"/>
</dbReference>
<sequence length="203" mass="21823">MDTYRHHSPASANRTNTRRGDPREPPERPEAALQCTIRHFFLVKNFTNFVGAGGPKAPIKPFRRSRNAHSTPRFIRPGGAACGIHGVRTRDDLSSRGGRRAPACVHKHAYTGPMSENAVTVREARAHLADHINRAEHGSPTIITRNGAPVAALVPIADYNALEAAADELLAREAEAVLAEGGPTITMAELLADLFSERGDGAA</sequence>
<name>A0ABQ3NWK2_STRVG</name>
<feature type="compositionally biased region" description="Basic and acidic residues" evidence="3">
    <location>
        <begin position="18"/>
        <end position="29"/>
    </location>
</feature>